<evidence type="ECO:0000313" key="3">
    <source>
        <dbReference type="Proteomes" id="UP000267096"/>
    </source>
</evidence>
<feature type="compositionally biased region" description="Polar residues" evidence="1">
    <location>
        <begin position="23"/>
        <end position="32"/>
    </location>
</feature>
<feature type="compositionally biased region" description="Low complexity" evidence="1">
    <location>
        <begin position="1"/>
        <end position="13"/>
    </location>
</feature>
<gene>
    <name evidence="2" type="ORF">ASIM_LOCUS7014</name>
</gene>
<evidence type="ECO:0000256" key="1">
    <source>
        <dbReference type="SAM" id="MobiDB-lite"/>
    </source>
</evidence>
<name>A0A0M3JHY3_ANISI</name>
<proteinExistence type="predicted"/>
<keyword evidence="3" id="KW-1185">Reference proteome</keyword>
<reference evidence="2 3" key="2">
    <citation type="submission" date="2018-11" db="EMBL/GenBank/DDBJ databases">
        <authorList>
            <consortium name="Pathogen Informatics"/>
        </authorList>
    </citation>
    <scope>NUCLEOTIDE SEQUENCE [LARGE SCALE GENOMIC DNA]</scope>
</reference>
<evidence type="ECO:0000313" key="4">
    <source>
        <dbReference type="WBParaSite" id="ASIM_0000724801-mRNA-1"/>
    </source>
</evidence>
<feature type="compositionally biased region" description="Low complexity" evidence="1">
    <location>
        <begin position="41"/>
        <end position="50"/>
    </location>
</feature>
<feature type="region of interest" description="Disordered" evidence="1">
    <location>
        <begin position="1"/>
        <end position="52"/>
    </location>
</feature>
<protein>
    <submittedName>
        <fullName evidence="2 4">Uncharacterized protein</fullName>
    </submittedName>
</protein>
<dbReference type="AlphaFoldDB" id="A0A0M3JHY3"/>
<accession>A0A0M3JHY3</accession>
<dbReference type="WBParaSite" id="ASIM_0000724801-mRNA-1">
    <property type="protein sequence ID" value="ASIM_0000724801-mRNA-1"/>
    <property type="gene ID" value="ASIM_0000724801"/>
</dbReference>
<dbReference type="EMBL" id="UYRR01016237">
    <property type="protein sequence ID" value="VDK28322.1"/>
    <property type="molecule type" value="Genomic_DNA"/>
</dbReference>
<dbReference type="Proteomes" id="UP000267096">
    <property type="component" value="Unassembled WGS sequence"/>
</dbReference>
<evidence type="ECO:0000313" key="2">
    <source>
        <dbReference type="EMBL" id="VDK28322.1"/>
    </source>
</evidence>
<reference evidence="4" key="1">
    <citation type="submission" date="2017-02" db="UniProtKB">
        <authorList>
            <consortium name="WormBaseParasite"/>
        </authorList>
    </citation>
    <scope>IDENTIFICATION</scope>
</reference>
<sequence>MSGESSSYGYSRSLQDDYRNSNDHQSLGSISITPIDHATTRNRSNSSVSNPDLSILNRRRLLTIKRPKPIDIPPPFKQL</sequence>
<organism evidence="4">
    <name type="scientific">Anisakis simplex</name>
    <name type="common">Herring worm</name>
    <dbReference type="NCBI Taxonomy" id="6269"/>
    <lineage>
        <taxon>Eukaryota</taxon>
        <taxon>Metazoa</taxon>
        <taxon>Ecdysozoa</taxon>
        <taxon>Nematoda</taxon>
        <taxon>Chromadorea</taxon>
        <taxon>Rhabditida</taxon>
        <taxon>Spirurina</taxon>
        <taxon>Ascaridomorpha</taxon>
        <taxon>Ascaridoidea</taxon>
        <taxon>Anisakidae</taxon>
        <taxon>Anisakis</taxon>
        <taxon>Anisakis simplex complex</taxon>
    </lineage>
</organism>